<reference evidence="1 2" key="1">
    <citation type="journal article" date="2019" name="Microbiol. Resour. Announc.">
        <title>Draft Genome Sequence of the Most Traditional epsilon-Poly-l-Lysine Producer, Streptomyces albulus NBRC14147.</title>
        <authorList>
            <person name="Yamanaka K."/>
            <person name="Hamano Y."/>
        </authorList>
    </citation>
    <scope>NUCLEOTIDE SEQUENCE [LARGE SCALE GENOMIC DNA]</scope>
    <source>
        <strain evidence="1 2">NBRC 14147</strain>
    </source>
</reference>
<dbReference type="Proteomes" id="UP000288351">
    <property type="component" value="Unassembled WGS sequence"/>
</dbReference>
<dbReference type="eggNOG" id="ENOG5031U0S">
    <property type="taxonomic scope" value="Bacteria"/>
</dbReference>
<dbReference type="AlphaFoldDB" id="A0A059VP90"/>
<gene>
    <name evidence="1" type="ORF">SALB_01443</name>
</gene>
<protein>
    <submittedName>
        <fullName evidence="1">Uncharacterized protein</fullName>
    </submittedName>
</protein>
<name>A0A059VP90_STRNR</name>
<organism evidence="1 2">
    <name type="scientific">Streptomyces noursei</name>
    <name type="common">Streptomyces albulus</name>
    <dbReference type="NCBI Taxonomy" id="1971"/>
    <lineage>
        <taxon>Bacteria</taxon>
        <taxon>Bacillati</taxon>
        <taxon>Actinomycetota</taxon>
        <taxon>Actinomycetes</taxon>
        <taxon>Kitasatosporales</taxon>
        <taxon>Streptomycetaceae</taxon>
        <taxon>Streptomyces</taxon>
    </lineage>
</organism>
<accession>A0A059VP90</accession>
<proteinExistence type="predicted"/>
<evidence type="ECO:0000313" key="1">
    <source>
        <dbReference type="EMBL" id="GCB88770.1"/>
    </source>
</evidence>
<comment type="caution">
    <text evidence="1">The sequence shown here is derived from an EMBL/GenBank/DDBJ whole genome shotgun (WGS) entry which is preliminary data.</text>
</comment>
<sequence>METYLNLMLVRFGVIVGGLVVLALLVFAVALALKRRGRLDDARRYAAPAVRAGLRAAARRIEDGGRRGAPGARRREGRR</sequence>
<dbReference type="EMBL" id="BHXC01000006">
    <property type="protein sequence ID" value="GCB88770.1"/>
    <property type="molecule type" value="Genomic_DNA"/>
</dbReference>
<dbReference type="STRING" id="68570.DC74_633"/>
<evidence type="ECO:0000313" key="2">
    <source>
        <dbReference type="Proteomes" id="UP000288351"/>
    </source>
</evidence>
<dbReference type="RefSeq" id="WP_037636716.1">
    <property type="nucleotide sequence ID" value="NZ_BHXC01000006.1"/>
</dbReference>